<evidence type="ECO:0000313" key="9">
    <source>
        <dbReference type="Proteomes" id="UP000377595"/>
    </source>
</evidence>
<accession>A0A5M3Y2Q3</accession>
<dbReference type="CDD" id="cd04690">
    <property type="entry name" value="NUDIX_Hydrolase"/>
    <property type="match status" value="1"/>
</dbReference>
<dbReference type="PROSITE" id="PS00893">
    <property type="entry name" value="NUDIX_BOX"/>
    <property type="match status" value="1"/>
</dbReference>
<evidence type="ECO:0000256" key="4">
    <source>
        <dbReference type="ARBA" id="ARBA00022801"/>
    </source>
</evidence>
<dbReference type="InterPro" id="IPR015797">
    <property type="entry name" value="NUDIX_hydrolase-like_dom_sf"/>
</dbReference>
<dbReference type="Gene3D" id="3.90.79.10">
    <property type="entry name" value="Nucleoside Triphosphate Pyrophosphohydrolase"/>
    <property type="match status" value="1"/>
</dbReference>
<dbReference type="InterPro" id="IPR020084">
    <property type="entry name" value="NUDIX_hydrolase_CS"/>
</dbReference>
<evidence type="ECO:0000256" key="5">
    <source>
        <dbReference type="ARBA" id="ARBA00022842"/>
    </source>
</evidence>
<comment type="cofactor">
    <cofactor evidence="1">
        <name>Mg(2+)</name>
        <dbReference type="ChEBI" id="CHEBI:18420"/>
    </cofactor>
</comment>
<dbReference type="SUPFAM" id="SSF55811">
    <property type="entry name" value="Nudix"/>
    <property type="match status" value="1"/>
</dbReference>
<comment type="similarity">
    <text evidence="2 6">Belongs to the Nudix hydrolase family.</text>
</comment>
<reference evidence="8 9" key="1">
    <citation type="submission" date="2019-10" db="EMBL/GenBank/DDBJ databases">
        <title>Whole genome shotgun sequence of Acrocarpospora pleiomorpha NBRC 16267.</title>
        <authorList>
            <person name="Ichikawa N."/>
            <person name="Kimura A."/>
            <person name="Kitahashi Y."/>
            <person name="Komaki H."/>
            <person name="Oguchi A."/>
        </authorList>
    </citation>
    <scope>NUCLEOTIDE SEQUENCE [LARGE SCALE GENOMIC DNA]</scope>
    <source>
        <strain evidence="8 9">NBRC 16267</strain>
    </source>
</reference>
<organism evidence="8 9">
    <name type="scientific">Acrocarpospora pleiomorpha</name>
    <dbReference type="NCBI Taxonomy" id="90975"/>
    <lineage>
        <taxon>Bacteria</taxon>
        <taxon>Bacillati</taxon>
        <taxon>Actinomycetota</taxon>
        <taxon>Actinomycetes</taxon>
        <taxon>Streptosporangiales</taxon>
        <taxon>Streptosporangiaceae</taxon>
        <taxon>Acrocarpospora</taxon>
    </lineage>
</organism>
<evidence type="ECO:0000256" key="6">
    <source>
        <dbReference type="RuleBase" id="RU003476"/>
    </source>
</evidence>
<evidence type="ECO:0000313" key="8">
    <source>
        <dbReference type="EMBL" id="GES26083.1"/>
    </source>
</evidence>
<feature type="domain" description="Nudix hydrolase" evidence="7">
    <location>
        <begin position="9"/>
        <end position="133"/>
    </location>
</feature>
<dbReference type="PROSITE" id="PS51462">
    <property type="entry name" value="NUDIX"/>
    <property type="match status" value="1"/>
</dbReference>
<dbReference type="PRINTS" id="PR00502">
    <property type="entry name" value="NUDIXFAMILY"/>
</dbReference>
<keyword evidence="5" id="KW-0460">Magnesium</keyword>
<evidence type="ECO:0000256" key="2">
    <source>
        <dbReference type="ARBA" id="ARBA00005582"/>
    </source>
</evidence>
<sequence length="145" mass="15523">MLAGMLSDGVMKVVAAAVVDRGRLLVVSKKAAPEVFYLPGGKAEAGESPEETLVRELSEELGVVPRDMDLLGQIEDMAALEGVPMRMTVFTARLAGRPTPAAELAALGWTDGRDDYEPRLAPAVRNQVLPLLVRAGVLVRAHHEI</sequence>
<dbReference type="GO" id="GO:0005737">
    <property type="term" value="C:cytoplasm"/>
    <property type="evidence" value="ECO:0007669"/>
    <property type="project" value="TreeGrafter"/>
</dbReference>
<proteinExistence type="inferred from homology"/>
<dbReference type="EMBL" id="BLAF01000078">
    <property type="protein sequence ID" value="GES26083.1"/>
    <property type="molecule type" value="Genomic_DNA"/>
</dbReference>
<keyword evidence="4 6" id="KW-0378">Hydrolase</keyword>
<dbReference type="PANTHER" id="PTHR43758">
    <property type="entry name" value="7,8-DIHYDRO-8-OXOGUANINE TRIPHOSPHATASE"/>
    <property type="match status" value="1"/>
</dbReference>
<name>A0A5M3Y2Q3_9ACTN</name>
<gene>
    <name evidence="8" type="ORF">Aple_089820</name>
</gene>
<dbReference type="Pfam" id="PF00293">
    <property type="entry name" value="NUDIX"/>
    <property type="match status" value="1"/>
</dbReference>
<protein>
    <submittedName>
        <fullName evidence="8">DNA mismatch repair protein MutT</fullName>
    </submittedName>
</protein>
<keyword evidence="3" id="KW-0479">Metal-binding</keyword>
<dbReference type="PANTHER" id="PTHR43758:SF8">
    <property type="entry name" value="8-OXO-DGTP DIPHOSPHATASE YTKD-RELATED"/>
    <property type="match status" value="1"/>
</dbReference>
<dbReference type="GO" id="GO:0016818">
    <property type="term" value="F:hydrolase activity, acting on acid anhydrides, in phosphorus-containing anhydrides"/>
    <property type="evidence" value="ECO:0007669"/>
    <property type="project" value="TreeGrafter"/>
</dbReference>
<evidence type="ECO:0000259" key="7">
    <source>
        <dbReference type="PROSITE" id="PS51462"/>
    </source>
</evidence>
<keyword evidence="9" id="KW-1185">Reference proteome</keyword>
<evidence type="ECO:0000256" key="3">
    <source>
        <dbReference type="ARBA" id="ARBA00022723"/>
    </source>
</evidence>
<dbReference type="RefSeq" id="WP_344317436.1">
    <property type="nucleotide sequence ID" value="NZ_BAAAHM010000024.1"/>
</dbReference>
<dbReference type="InterPro" id="IPR000086">
    <property type="entry name" value="NUDIX_hydrolase_dom"/>
</dbReference>
<dbReference type="InterPro" id="IPR020476">
    <property type="entry name" value="Nudix_hydrolase"/>
</dbReference>
<dbReference type="Proteomes" id="UP000377595">
    <property type="component" value="Unassembled WGS sequence"/>
</dbReference>
<comment type="caution">
    <text evidence="8">The sequence shown here is derived from an EMBL/GenBank/DDBJ whole genome shotgun (WGS) entry which is preliminary data.</text>
</comment>
<evidence type="ECO:0000256" key="1">
    <source>
        <dbReference type="ARBA" id="ARBA00001946"/>
    </source>
</evidence>
<dbReference type="GO" id="GO:0046872">
    <property type="term" value="F:metal ion binding"/>
    <property type="evidence" value="ECO:0007669"/>
    <property type="project" value="UniProtKB-KW"/>
</dbReference>
<dbReference type="AlphaFoldDB" id="A0A5M3Y2Q3"/>